<keyword evidence="4" id="KW-0804">Transcription</keyword>
<protein>
    <recommendedName>
        <fullName evidence="8">BZIP domain-containing protein</fullName>
    </recommendedName>
</protein>
<dbReference type="AlphaFoldDB" id="A0A0B6YNY3"/>
<dbReference type="PANTHER" id="PTHR46004">
    <property type="entry name" value="CYCLIC AMP RESPONSE ELEMENT-BINDING PROTEIN A"/>
    <property type="match status" value="1"/>
</dbReference>
<feature type="non-terminal residue" evidence="7">
    <location>
        <position position="316"/>
    </location>
</feature>
<evidence type="ECO:0000256" key="4">
    <source>
        <dbReference type="ARBA" id="ARBA00023163"/>
    </source>
</evidence>
<evidence type="ECO:0000256" key="1">
    <source>
        <dbReference type="ARBA" id="ARBA00004123"/>
    </source>
</evidence>
<organism evidence="7">
    <name type="scientific">Arion vulgaris</name>
    <dbReference type="NCBI Taxonomy" id="1028688"/>
    <lineage>
        <taxon>Eukaryota</taxon>
        <taxon>Metazoa</taxon>
        <taxon>Spiralia</taxon>
        <taxon>Lophotrochozoa</taxon>
        <taxon>Mollusca</taxon>
        <taxon>Gastropoda</taxon>
        <taxon>Heterobranchia</taxon>
        <taxon>Euthyneura</taxon>
        <taxon>Panpulmonata</taxon>
        <taxon>Eupulmonata</taxon>
        <taxon>Stylommatophora</taxon>
        <taxon>Helicina</taxon>
        <taxon>Arionoidea</taxon>
        <taxon>Arionidae</taxon>
        <taxon>Arion</taxon>
    </lineage>
</organism>
<evidence type="ECO:0000256" key="2">
    <source>
        <dbReference type="ARBA" id="ARBA00023015"/>
    </source>
</evidence>
<evidence type="ECO:0000256" key="5">
    <source>
        <dbReference type="ARBA" id="ARBA00023242"/>
    </source>
</evidence>
<reference evidence="7" key="1">
    <citation type="submission" date="2014-12" db="EMBL/GenBank/DDBJ databases">
        <title>Insight into the proteome of Arion vulgaris.</title>
        <authorList>
            <person name="Aradska J."/>
            <person name="Bulat T."/>
            <person name="Smidak R."/>
            <person name="Sarate P."/>
            <person name="Gangsoo J."/>
            <person name="Sialana F."/>
            <person name="Bilban M."/>
            <person name="Lubec G."/>
        </authorList>
    </citation>
    <scope>NUCLEOTIDE SEQUENCE</scope>
    <source>
        <tissue evidence="7">Skin</tissue>
    </source>
</reference>
<gene>
    <name evidence="7" type="primary">ORF31341</name>
</gene>
<feature type="region of interest" description="Disordered" evidence="6">
    <location>
        <begin position="203"/>
        <end position="247"/>
    </location>
</feature>
<dbReference type="GO" id="GO:0000981">
    <property type="term" value="F:DNA-binding transcription factor activity, RNA polymerase II-specific"/>
    <property type="evidence" value="ECO:0007669"/>
    <property type="project" value="TreeGrafter"/>
</dbReference>
<proteinExistence type="predicted"/>
<evidence type="ECO:0000256" key="3">
    <source>
        <dbReference type="ARBA" id="ARBA00023125"/>
    </source>
</evidence>
<evidence type="ECO:0000313" key="7">
    <source>
        <dbReference type="EMBL" id="CEK57887.1"/>
    </source>
</evidence>
<keyword evidence="2" id="KW-0805">Transcription regulation</keyword>
<feature type="compositionally biased region" description="Low complexity" evidence="6">
    <location>
        <begin position="211"/>
        <end position="247"/>
    </location>
</feature>
<evidence type="ECO:0000256" key="6">
    <source>
        <dbReference type="SAM" id="MobiDB-lite"/>
    </source>
</evidence>
<dbReference type="GO" id="GO:0035497">
    <property type="term" value="F:cAMP response element binding"/>
    <property type="evidence" value="ECO:0007669"/>
    <property type="project" value="TreeGrafter"/>
</dbReference>
<comment type="subcellular location">
    <subcellularLocation>
        <location evidence="1">Nucleus</location>
    </subcellularLocation>
</comment>
<sequence length="316" mass="35232">MDLLYGHGTKLNYLEEQDMVELLDSADMFHSHMTGFPTPEDEGFENDWLNSFLDDPVLNDKMMTDAMQPPCIKSEHSYSINNNELTSPLEFIHQEDMDSDLFSNSSALDLTMKSMSTSPAKYETTSSSTTQDIFLTTNHMTSTFNINNRQPTIIVTTSSAPSFSVASPYFNSETITFPTIQIKEEPVECLDQVHEQTVNLQSIVLPPTPPGSSGSESDGSQSPQRSAPSSPLRQTSSYRHSSSLSPSDICPISEKGYSQPLFFNDISHAAGGMLILSEEEKRTLISEGYPVPTKLPLTKQEEKNLKKIRRKIKNKI</sequence>
<dbReference type="PANTHER" id="PTHR46004:SF3">
    <property type="entry name" value="CYCLIC AMP RESPONSE ELEMENT-BINDING PROTEIN A"/>
    <property type="match status" value="1"/>
</dbReference>
<keyword evidence="5" id="KW-0539">Nucleus</keyword>
<evidence type="ECO:0008006" key="8">
    <source>
        <dbReference type="Google" id="ProtNLM"/>
    </source>
</evidence>
<dbReference type="GO" id="GO:0005634">
    <property type="term" value="C:nucleus"/>
    <property type="evidence" value="ECO:0007669"/>
    <property type="project" value="UniProtKB-SubCell"/>
</dbReference>
<dbReference type="EMBL" id="HACG01011022">
    <property type="protein sequence ID" value="CEK57887.1"/>
    <property type="molecule type" value="Transcribed_RNA"/>
</dbReference>
<name>A0A0B6YNY3_9EUPU</name>
<keyword evidence="3" id="KW-0238">DNA-binding</keyword>
<accession>A0A0B6YNY3</accession>